<reference evidence="2" key="1">
    <citation type="submission" date="2019-11" db="EMBL/GenBank/DDBJ databases">
        <title>Microbial mats filling the niche in hypersaline microbial mats.</title>
        <authorList>
            <person name="Wong H.L."/>
            <person name="Macleod F.I."/>
            <person name="White R.A. III"/>
            <person name="Burns B.P."/>
        </authorList>
    </citation>
    <scope>NUCLEOTIDE SEQUENCE</scope>
    <source>
        <strain evidence="2">Rbin_158</strain>
    </source>
</reference>
<evidence type="ECO:0000313" key="3">
    <source>
        <dbReference type="Proteomes" id="UP000649604"/>
    </source>
</evidence>
<feature type="transmembrane region" description="Helical" evidence="1">
    <location>
        <begin position="183"/>
        <end position="203"/>
    </location>
</feature>
<dbReference type="AlphaFoldDB" id="A0A9D5Q7K2"/>
<sequence>MVGSLLLLLFVLIFGCYVPIYALFHDHSRPVTLAHLGMYTTLGVASLGVLTICAKAAGIDMKAAILPGMLLSIYVLIRDRRACVPQLHLPEYPLHTGLGVGIAGIYFLYTLAQGLVKGTGAYPAMFFELDVAYYLGQIHALIRNDGWPVLSLNNLGVVMRTHYGAQSSCAILSVLTGFPPHTILFLIYMPLMALGVISAAWLIIREYISPTSKPLIWLGMLVLLFGTSFYPLDRVLFTISRMGVSVPAVKNFVRMFFDPDLFGFLTDFHLIPSSFSGIALVMIFLYGFQNLANTFRRRLVTFTVGILIAFKAPYFLTVGAGYGVWVLCEMARTRQIKLFFSPAIALCIAIGINLIAAPAQHYTFIFVPGRFLMDQKFIATLGTLLLLGGLAILAVPNFMTIFKKTRAWSYWIFILLPLIFTNLVSTTLEGFRFGGNIFNQDLFQVCTLIPLFLAMFVFVMLQATWEKEFFVRRYLAVFVLVLLLLIPASHKLLHAVLPVFAPQAIRAESIQNHPLAEALAAIPVEGSIIATN</sequence>
<feature type="transmembrane region" description="Helical" evidence="1">
    <location>
        <begin position="36"/>
        <end position="57"/>
    </location>
</feature>
<feature type="transmembrane region" description="Helical" evidence="1">
    <location>
        <begin position="442"/>
        <end position="465"/>
    </location>
</feature>
<gene>
    <name evidence="2" type="ORF">GF339_20455</name>
</gene>
<feature type="transmembrane region" description="Helical" evidence="1">
    <location>
        <begin position="268"/>
        <end position="288"/>
    </location>
</feature>
<feature type="transmembrane region" description="Helical" evidence="1">
    <location>
        <begin position="6"/>
        <end position="24"/>
    </location>
</feature>
<feature type="transmembrane region" description="Helical" evidence="1">
    <location>
        <begin position="377"/>
        <end position="402"/>
    </location>
</feature>
<keyword evidence="1" id="KW-0472">Membrane</keyword>
<organism evidence="2 3">
    <name type="scientific">candidate division KSB3 bacterium</name>
    <dbReference type="NCBI Taxonomy" id="2044937"/>
    <lineage>
        <taxon>Bacteria</taxon>
        <taxon>candidate division KSB3</taxon>
    </lineage>
</organism>
<keyword evidence="1" id="KW-1133">Transmembrane helix</keyword>
<proteinExistence type="predicted"/>
<feature type="transmembrane region" description="Helical" evidence="1">
    <location>
        <begin position="92"/>
        <end position="112"/>
    </location>
</feature>
<dbReference type="EMBL" id="WJJP01000666">
    <property type="protein sequence ID" value="MBD3326969.1"/>
    <property type="molecule type" value="Genomic_DNA"/>
</dbReference>
<feature type="transmembrane region" description="Helical" evidence="1">
    <location>
        <begin position="471"/>
        <end position="488"/>
    </location>
</feature>
<evidence type="ECO:0000256" key="1">
    <source>
        <dbReference type="SAM" id="Phobius"/>
    </source>
</evidence>
<feature type="transmembrane region" description="Helical" evidence="1">
    <location>
        <begin position="408"/>
        <end position="430"/>
    </location>
</feature>
<dbReference type="Proteomes" id="UP000649604">
    <property type="component" value="Unassembled WGS sequence"/>
</dbReference>
<comment type="caution">
    <text evidence="2">The sequence shown here is derived from an EMBL/GenBank/DDBJ whole genome shotgun (WGS) entry which is preliminary data.</text>
</comment>
<feature type="transmembrane region" description="Helical" evidence="1">
    <location>
        <begin position="338"/>
        <end position="356"/>
    </location>
</feature>
<name>A0A9D5Q7K2_9BACT</name>
<evidence type="ECO:0000313" key="2">
    <source>
        <dbReference type="EMBL" id="MBD3326969.1"/>
    </source>
</evidence>
<protein>
    <submittedName>
        <fullName evidence="2">Uncharacterized protein</fullName>
    </submittedName>
</protein>
<feature type="transmembrane region" description="Helical" evidence="1">
    <location>
        <begin position="300"/>
        <end position="326"/>
    </location>
</feature>
<keyword evidence="1" id="KW-0812">Transmembrane</keyword>
<feature type="non-terminal residue" evidence="2">
    <location>
        <position position="532"/>
    </location>
</feature>
<feature type="transmembrane region" description="Helical" evidence="1">
    <location>
        <begin position="215"/>
        <end position="232"/>
    </location>
</feature>
<accession>A0A9D5Q7K2</accession>